<organism evidence="3 4">
    <name type="scientific">Ascoidea rubescens DSM 1968</name>
    <dbReference type="NCBI Taxonomy" id="1344418"/>
    <lineage>
        <taxon>Eukaryota</taxon>
        <taxon>Fungi</taxon>
        <taxon>Dikarya</taxon>
        <taxon>Ascomycota</taxon>
        <taxon>Saccharomycotina</taxon>
        <taxon>Saccharomycetes</taxon>
        <taxon>Ascoideaceae</taxon>
        <taxon>Ascoidea</taxon>
    </lineage>
</organism>
<reference evidence="4" key="1">
    <citation type="submission" date="2016-05" db="EMBL/GenBank/DDBJ databases">
        <title>Comparative genomics of biotechnologically important yeasts.</title>
        <authorList>
            <consortium name="DOE Joint Genome Institute"/>
            <person name="Riley R."/>
            <person name="Haridas S."/>
            <person name="Wolfe K.H."/>
            <person name="Lopes M.R."/>
            <person name="Hittinger C.T."/>
            <person name="Goker M."/>
            <person name="Salamov A."/>
            <person name="Wisecaver J."/>
            <person name="Long T.M."/>
            <person name="Aerts A.L."/>
            <person name="Barry K."/>
            <person name="Choi C."/>
            <person name="Clum A."/>
            <person name="Coughlan A.Y."/>
            <person name="Deshpande S."/>
            <person name="Douglass A.P."/>
            <person name="Hanson S.J."/>
            <person name="Klenk H.-P."/>
            <person name="Labutti K."/>
            <person name="Lapidus A."/>
            <person name="Lindquist E."/>
            <person name="Lipzen A."/>
            <person name="Meier-Kolthoff J.P."/>
            <person name="Ohm R.A."/>
            <person name="Otillar R.P."/>
            <person name="Pangilinan J."/>
            <person name="Peng Y."/>
            <person name="Rokas A."/>
            <person name="Rosa C.A."/>
            <person name="Scheuner C."/>
            <person name="Sibirny A.A."/>
            <person name="Slot J.C."/>
            <person name="Stielow J.B."/>
            <person name="Sun H."/>
            <person name="Kurtzman C.P."/>
            <person name="Blackwell M."/>
            <person name="Grigoriev I.V."/>
            <person name="Jeffries T.W."/>
        </authorList>
    </citation>
    <scope>NUCLEOTIDE SEQUENCE [LARGE SCALE GENOMIC DNA]</scope>
    <source>
        <strain evidence="4">DSM 1968</strain>
    </source>
</reference>
<accession>A0A1D2VDW4</accession>
<dbReference type="GeneID" id="30968763"/>
<evidence type="ECO:0000313" key="4">
    <source>
        <dbReference type="Proteomes" id="UP000095038"/>
    </source>
</evidence>
<proteinExistence type="predicted"/>
<evidence type="ECO:0000256" key="1">
    <source>
        <dbReference type="SAM" id="MobiDB-lite"/>
    </source>
</evidence>
<dbReference type="Proteomes" id="UP000095038">
    <property type="component" value="Unassembled WGS sequence"/>
</dbReference>
<feature type="region of interest" description="Disordered" evidence="1">
    <location>
        <begin position="80"/>
        <end position="107"/>
    </location>
</feature>
<evidence type="ECO:0000256" key="2">
    <source>
        <dbReference type="SAM" id="SignalP"/>
    </source>
</evidence>
<protein>
    <submittedName>
        <fullName evidence="3">Uncharacterized protein</fullName>
    </submittedName>
</protein>
<dbReference type="InParanoid" id="A0A1D2VDW4"/>
<evidence type="ECO:0000313" key="3">
    <source>
        <dbReference type="EMBL" id="ODV59683.1"/>
    </source>
</evidence>
<name>A0A1D2VDW4_9ASCO</name>
<dbReference type="AlphaFoldDB" id="A0A1D2VDW4"/>
<feature type="signal peptide" evidence="2">
    <location>
        <begin position="1"/>
        <end position="16"/>
    </location>
</feature>
<feature type="chain" id="PRO_5008910407" evidence="2">
    <location>
        <begin position="17"/>
        <end position="193"/>
    </location>
</feature>
<dbReference type="EMBL" id="KV454485">
    <property type="protein sequence ID" value="ODV59683.1"/>
    <property type="molecule type" value="Genomic_DNA"/>
</dbReference>
<sequence>MAFVLLLNYYFNLILCGVIKQEEQRNDNAKLISEVISRNEYPEYNDYNEAESRIEKIIIKINQIFGYKKEDDIGCYNDFEENDEREKSGSRGKSGGKSGGNSKSKTKKKIAAAGGVVASSSSSSSRSNSTNSATQITFSKSYLITLTVGSNLPSQSLLIMLAKIFVAKTFVVKTFEAFDDFKIKFPDFALPLA</sequence>
<keyword evidence="4" id="KW-1185">Reference proteome</keyword>
<keyword evidence="2" id="KW-0732">Signal</keyword>
<dbReference type="RefSeq" id="XP_020045990.1">
    <property type="nucleotide sequence ID" value="XM_020195127.1"/>
</dbReference>
<gene>
    <name evidence="3" type="ORF">ASCRUDRAFT_9340</name>
</gene>